<dbReference type="InterPro" id="IPR029154">
    <property type="entry name" value="HIBADH-like_NADP-bd"/>
</dbReference>
<reference evidence="11" key="2">
    <citation type="journal article" date="2023" name="IMA Fungus">
        <title>Comparative genomic study of the Penicillium genus elucidates a diverse pangenome and 15 lateral gene transfer events.</title>
        <authorList>
            <person name="Petersen C."/>
            <person name="Sorensen T."/>
            <person name="Nielsen M.R."/>
            <person name="Sondergaard T.E."/>
            <person name="Sorensen J.L."/>
            <person name="Fitzpatrick D.A."/>
            <person name="Frisvad J.C."/>
            <person name="Nielsen K.L."/>
        </authorList>
    </citation>
    <scope>NUCLEOTIDE SEQUENCE</scope>
    <source>
        <strain evidence="11">IBT 16125</strain>
    </source>
</reference>
<protein>
    <recommendedName>
        <fullName evidence="3">3-hydroxyisobutyrate dehydrogenase</fullName>
        <ecNumber evidence="3">1.1.1.31</ecNumber>
    </recommendedName>
</protein>
<dbReference type="RefSeq" id="XP_056762312.1">
    <property type="nucleotide sequence ID" value="XM_056913463.1"/>
</dbReference>
<dbReference type="Pfam" id="PF03446">
    <property type="entry name" value="NAD_binding_2"/>
    <property type="match status" value="1"/>
</dbReference>
<sequence>RKKNWSPRASHSTSSSKMADISWGYIGLGNIGYPIAFNIRKKMPASHNLIVMDLNKEAVNNFVEKIASFAKSGDGASSMLVETCDNAREIAARCSVLITCLPSPKAVEVVFNSIVGDGKLPPLQQERLFIDLSTIDPQTSQNVAALVHDSKAGQYVDAPVSGGVTGARAGTLSLMFGAPKIDTLLERIRSVLLLVGDKVWHMGEQSAGVRGKIANNYILCINNIATAEAMNMARQWGLDAKVLTDMLKVSTGRCWPVEVNNPVPGVNKDAPASKDYEPGGTVAIVKKDLELAIIDAKASNAALKLAEAAWEVYDAVEKEHHGKDFSIVYQWLQTQA</sequence>
<comment type="caution">
    <text evidence="11">The sequence shown here is derived from an EMBL/GenBank/DDBJ whole genome shotgun (WGS) entry which is preliminary data.</text>
</comment>
<dbReference type="Proteomes" id="UP001213681">
    <property type="component" value="Unassembled WGS sequence"/>
</dbReference>
<dbReference type="SUPFAM" id="SSF51735">
    <property type="entry name" value="NAD(P)-binding Rossmann-fold domains"/>
    <property type="match status" value="1"/>
</dbReference>
<evidence type="ECO:0000256" key="5">
    <source>
        <dbReference type="ARBA" id="ARBA00023002"/>
    </source>
</evidence>
<dbReference type="AlphaFoldDB" id="A0AAD6BXY2"/>
<dbReference type="Pfam" id="PF14833">
    <property type="entry name" value="NAD_binding_11"/>
    <property type="match status" value="1"/>
</dbReference>
<dbReference type="EC" id="1.1.1.31" evidence="3"/>
<dbReference type="InterPro" id="IPR008927">
    <property type="entry name" value="6-PGluconate_DH-like_C_sf"/>
</dbReference>
<organism evidence="11 12">
    <name type="scientific">Penicillium daleae</name>
    <dbReference type="NCBI Taxonomy" id="63821"/>
    <lineage>
        <taxon>Eukaryota</taxon>
        <taxon>Fungi</taxon>
        <taxon>Dikarya</taxon>
        <taxon>Ascomycota</taxon>
        <taxon>Pezizomycotina</taxon>
        <taxon>Eurotiomycetes</taxon>
        <taxon>Eurotiomycetidae</taxon>
        <taxon>Eurotiales</taxon>
        <taxon>Aspergillaceae</taxon>
        <taxon>Penicillium</taxon>
    </lineage>
</organism>
<feature type="domain" description="3-hydroxyisobutyrate dehydrogenase-like NAD-binding" evidence="10">
    <location>
        <begin position="207"/>
        <end position="331"/>
    </location>
</feature>
<keyword evidence="4" id="KW-0101">Branched-chain amino acid catabolism</keyword>
<evidence type="ECO:0000256" key="3">
    <source>
        <dbReference type="ARBA" id="ARBA00012991"/>
    </source>
</evidence>
<dbReference type="InterPro" id="IPR013328">
    <property type="entry name" value="6PGD_dom2"/>
</dbReference>
<dbReference type="InterPro" id="IPR006115">
    <property type="entry name" value="6PGDH_NADP-bd"/>
</dbReference>
<keyword evidence="6" id="KW-0520">NAD</keyword>
<reference evidence="11" key="1">
    <citation type="submission" date="2022-12" db="EMBL/GenBank/DDBJ databases">
        <authorList>
            <person name="Petersen C."/>
        </authorList>
    </citation>
    <scope>NUCLEOTIDE SEQUENCE</scope>
    <source>
        <strain evidence="11">IBT 16125</strain>
    </source>
</reference>
<dbReference type="PANTHER" id="PTHR22981:SF7">
    <property type="entry name" value="3-HYDROXYISOBUTYRATE DEHYDROGENASE, MITOCHONDRIAL"/>
    <property type="match status" value="1"/>
</dbReference>
<evidence type="ECO:0000259" key="10">
    <source>
        <dbReference type="Pfam" id="PF14833"/>
    </source>
</evidence>
<dbReference type="SUPFAM" id="SSF48179">
    <property type="entry name" value="6-phosphogluconate dehydrogenase C-terminal domain-like"/>
    <property type="match status" value="1"/>
</dbReference>
<dbReference type="Gene3D" id="1.10.1040.10">
    <property type="entry name" value="N-(1-d-carboxylethyl)-l-norvaline Dehydrogenase, domain 2"/>
    <property type="match status" value="1"/>
</dbReference>
<name>A0AAD6BXY2_9EURO</name>
<dbReference type="GO" id="GO:0008442">
    <property type="term" value="F:3-hydroxyisobutyrate dehydrogenase activity"/>
    <property type="evidence" value="ECO:0007669"/>
    <property type="project" value="UniProtKB-EC"/>
</dbReference>
<evidence type="ECO:0000256" key="2">
    <source>
        <dbReference type="ARBA" id="ARBA00006013"/>
    </source>
</evidence>
<accession>A0AAD6BXY2</accession>
<evidence type="ECO:0000313" key="11">
    <source>
        <dbReference type="EMBL" id="KAJ5439083.1"/>
    </source>
</evidence>
<dbReference type="GO" id="GO:0006574">
    <property type="term" value="P:L-valine catabolic process"/>
    <property type="evidence" value="ECO:0007669"/>
    <property type="project" value="TreeGrafter"/>
</dbReference>
<dbReference type="Gene3D" id="3.40.50.720">
    <property type="entry name" value="NAD(P)-binding Rossmann-like Domain"/>
    <property type="match status" value="1"/>
</dbReference>
<evidence type="ECO:0000256" key="1">
    <source>
        <dbReference type="ARBA" id="ARBA00005109"/>
    </source>
</evidence>
<feature type="active site" evidence="8">
    <location>
        <position position="212"/>
    </location>
</feature>
<dbReference type="GO" id="GO:0051287">
    <property type="term" value="F:NAD binding"/>
    <property type="evidence" value="ECO:0007669"/>
    <property type="project" value="InterPro"/>
</dbReference>
<feature type="domain" description="6-phosphogluconate dehydrogenase NADP-binding" evidence="9">
    <location>
        <begin position="24"/>
        <end position="203"/>
    </location>
</feature>
<dbReference type="FunFam" id="1.10.1040.10:FF:000006">
    <property type="entry name" value="3-hydroxyisobutyrate dehydrogenase"/>
    <property type="match status" value="1"/>
</dbReference>
<evidence type="ECO:0000313" key="12">
    <source>
        <dbReference type="Proteomes" id="UP001213681"/>
    </source>
</evidence>
<evidence type="ECO:0000256" key="8">
    <source>
        <dbReference type="PIRSR" id="PIRSR000103-1"/>
    </source>
</evidence>
<comment type="catalytic activity">
    <reaction evidence="7">
        <text>3-hydroxy-2-methylpropanoate + NAD(+) = 2-methyl-3-oxopropanoate + NADH + H(+)</text>
        <dbReference type="Rhea" id="RHEA:17681"/>
        <dbReference type="ChEBI" id="CHEBI:11805"/>
        <dbReference type="ChEBI" id="CHEBI:15378"/>
        <dbReference type="ChEBI" id="CHEBI:57540"/>
        <dbReference type="ChEBI" id="CHEBI:57700"/>
        <dbReference type="ChEBI" id="CHEBI:57945"/>
        <dbReference type="EC" id="1.1.1.31"/>
    </reaction>
</comment>
<dbReference type="InterPro" id="IPR036291">
    <property type="entry name" value="NAD(P)-bd_dom_sf"/>
</dbReference>
<dbReference type="GO" id="GO:0005739">
    <property type="term" value="C:mitochondrion"/>
    <property type="evidence" value="ECO:0007669"/>
    <property type="project" value="TreeGrafter"/>
</dbReference>
<keyword evidence="5" id="KW-0560">Oxidoreductase</keyword>
<dbReference type="EMBL" id="JAPVEA010000008">
    <property type="protein sequence ID" value="KAJ5439083.1"/>
    <property type="molecule type" value="Genomic_DNA"/>
</dbReference>
<comment type="pathway">
    <text evidence="1">Amino-acid degradation; L-valine degradation.</text>
</comment>
<evidence type="ECO:0000259" key="9">
    <source>
        <dbReference type="Pfam" id="PF03446"/>
    </source>
</evidence>
<feature type="non-terminal residue" evidence="11">
    <location>
        <position position="1"/>
    </location>
</feature>
<comment type="similarity">
    <text evidence="2">Belongs to the HIBADH-related family. 3-hydroxyisobutyrate dehydrogenase subfamily.</text>
</comment>
<dbReference type="PANTHER" id="PTHR22981">
    <property type="entry name" value="3-HYDROXYISOBUTYRATE DEHYDROGENASE-RELATED"/>
    <property type="match status" value="1"/>
</dbReference>
<dbReference type="GO" id="GO:0050661">
    <property type="term" value="F:NADP binding"/>
    <property type="evidence" value="ECO:0007669"/>
    <property type="project" value="InterPro"/>
</dbReference>
<dbReference type="PIRSF" id="PIRSF000103">
    <property type="entry name" value="HIBADH"/>
    <property type="match status" value="1"/>
</dbReference>
<evidence type="ECO:0000256" key="7">
    <source>
        <dbReference type="ARBA" id="ARBA00049197"/>
    </source>
</evidence>
<evidence type="ECO:0000256" key="4">
    <source>
        <dbReference type="ARBA" id="ARBA00022456"/>
    </source>
</evidence>
<gene>
    <name evidence="11" type="ORF">N7458_010081</name>
</gene>
<dbReference type="InterPro" id="IPR015815">
    <property type="entry name" value="HIBADH-related"/>
</dbReference>
<evidence type="ECO:0000256" key="6">
    <source>
        <dbReference type="ARBA" id="ARBA00023027"/>
    </source>
</evidence>
<keyword evidence="12" id="KW-1185">Reference proteome</keyword>
<dbReference type="GeneID" id="81603706"/>
<proteinExistence type="inferred from homology"/>